<dbReference type="Pfam" id="PF16976">
    <property type="entry name" value="RcpC"/>
    <property type="match status" value="1"/>
</dbReference>
<dbReference type="RefSeq" id="WP_147926057.1">
    <property type="nucleotide sequence ID" value="NZ_VKAC01000005.1"/>
</dbReference>
<feature type="domain" description="Flp pilus assembly protein RcpC/CpaB" evidence="2">
    <location>
        <begin position="134"/>
        <end position="245"/>
    </location>
</feature>
<keyword evidence="4" id="KW-1185">Reference proteome</keyword>
<evidence type="ECO:0000313" key="3">
    <source>
        <dbReference type="EMBL" id="TXR56264.1"/>
    </source>
</evidence>
<gene>
    <name evidence="3" type="ORF">FMM08_09035</name>
</gene>
<feature type="compositionally biased region" description="Pro residues" evidence="1">
    <location>
        <begin position="1"/>
        <end position="10"/>
    </location>
</feature>
<reference evidence="3 4" key="1">
    <citation type="submission" date="2019-07" db="EMBL/GenBank/DDBJ databases">
        <title>Quadrisphaera sp. strain DD2A genome sequencing and assembly.</title>
        <authorList>
            <person name="Kim I."/>
        </authorList>
    </citation>
    <scope>NUCLEOTIDE SEQUENCE [LARGE SCALE GENOMIC DNA]</scope>
    <source>
        <strain evidence="3 4">DD2A</strain>
    </source>
</reference>
<organism evidence="3 4">
    <name type="scientific">Quadrisphaera setariae</name>
    <dbReference type="NCBI Taxonomy" id="2593304"/>
    <lineage>
        <taxon>Bacteria</taxon>
        <taxon>Bacillati</taxon>
        <taxon>Actinomycetota</taxon>
        <taxon>Actinomycetes</taxon>
        <taxon>Kineosporiales</taxon>
        <taxon>Kineosporiaceae</taxon>
        <taxon>Quadrisphaera</taxon>
    </lineage>
</organism>
<evidence type="ECO:0000313" key="4">
    <source>
        <dbReference type="Proteomes" id="UP000321234"/>
    </source>
</evidence>
<dbReference type="EMBL" id="VKAC01000005">
    <property type="protein sequence ID" value="TXR56264.1"/>
    <property type="molecule type" value="Genomic_DNA"/>
</dbReference>
<comment type="caution">
    <text evidence="3">The sequence shown here is derived from an EMBL/GenBank/DDBJ whole genome shotgun (WGS) entry which is preliminary data.</text>
</comment>
<dbReference type="InterPro" id="IPR031571">
    <property type="entry name" value="RcpC_dom"/>
</dbReference>
<evidence type="ECO:0000259" key="2">
    <source>
        <dbReference type="Pfam" id="PF16976"/>
    </source>
</evidence>
<feature type="region of interest" description="Disordered" evidence="1">
    <location>
        <begin position="1"/>
        <end position="26"/>
    </location>
</feature>
<dbReference type="Proteomes" id="UP000321234">
    <property type="component" value="Unassembled WGS sequence"/>
</dbReference>
<protein>
    <submittedName>
        <fullName evidence="3">Flp pilus assembly protein CpaB</fullName>
    </submittedName>
</protein>
<name>A0A5C8ZFI8_9ACTN</name>
<dbReference type="AlphaFoldDB" id="A0A5C8ZFI8"/>
<evidence type="ECO:0000256" key="1">
    <source>
        <dbReference type="SAM" id="MobiDB-lite"/>
    </source>
</evidence>
<proteinExistence type="predicted"/>
<sequence length="248" mass="24350">MTTATWPPPQRQHATPSPRAQGAGRRRLRRVLRRSRRPLAALLLACATGLVAMALVPQDDAVDGVQVLVATDDLPAGSPVAAGSRAATLPSSAVPSGALAPADAGADGRAADARLAAPVRRGEVITDVRLSGGDLLASLAPGQVAVPVAVSSPLPDGLVVPGARVAVLAASPEGPPLPAEDDDEGAPQPDGVLVRSATVLVVSSDPLTTGLLASGGGGTAVVLALDDHAAARVAAATANGGVVLARAA</sequence>
<dbReference type="OrthoDB" id="4808509at2"/>
<accession>A0A5C8ZFI8</accession>